<organism evidence="2 3">
    <name type="scientific">Pontiella sulfatireligans</name>
    <dbReference type="NCBI Taxonomy" id="2750658"/>
    <lineage>
        <taxon>Bacteria</taxon>
        <taxon>Pseudomonadati</taxon>
        <taxon>Kiritimatiellota</taxon>
        <taxon>Kiritimatiellia</taxon>
        <taxon>Kiritimatiellales</taxon>
        <taxon>Pontiellaceae</taxon>
        <taxon>Pontiella</taxon>
    </lineage>
</organism>
<evidence type="ECO:0008006" key="4">
    <source>
        <dbReference type="Google" id="ProtNLM"/>
    </source>
</evidence>
<dbReference type="AlphaFoldDB" id="A0A6C2UJP8"/>
<dbReference type="EMBL" id="CAAHFH010000001">
    <property type="protein sequence ID" value="VGO20450.1"/>
    <property type="molecule type" value="Genomic_DNA"/>
</dbReference>
<evidence type="ECO:0000313" key="2">
    <source>
        <dbReference type="EMBL" id="VGO20450.1"/>
    </source>
</evidence>
<name>A0A6C2UJP8_9BACT</name>
<keyword evidence="1" id="KW-1133">Transmembrane helix</keyword>
<sequence length="624" mass="69592">MKRSVKEGRGVVKGAPSGFAISLMVHAAAFLLAGMLVVFTVTQKEEKKFVPPKPVDRPKMKLKKPKVKVKKSAKPKPTTRIVTKVKRASMPDIQLPEMSGMTDGLAGGIGGFDLMPASALPSLLGETMSIGNDFVGTFYDFKRDRSGRSISYSAEAKDQIIKRFFVSGWKPSALARYNRSPNKLHSTTFVIPTCNSSIAPEAFGEADVEGNFWMAHYKGQLVHQEDITFRFRAQADEIIVVRVDGKIVIGVAWPESGCDALLAPLWNSSDSESRKYWLGNNTSEVGDWITLKAGVPLPMELIMADNGGLACFMLGVEVKGVEYEQRTVGGPIFPAFKTEEMSRDLLDAIYDNMVPEELSLTNGPVFKDYGTVGGVKVAKSRKIAEKLEPSTRVESVPSSGLRVWSMMDGKSIEGEYVARIGDKAVLKDARGRQKKYPLVQFSRPDLEYMELSSPPSLSLSASFKNEPRCSLEDGGSTGVPIAYRYVYTANVRQTSSTAYNHELNVEFYAIGEEIHGDKYVLLQRLEQSFIPTKENDRSLRFSGDEIELPNFKFGDWVVDQTQRGLEDDGYLIVVKDKRGEIIEHKATSKWLFEHYEQLKNFPVRRFMDKTVTRVFPTGPPRAFY</sequence>
<accession>A0A6C2UJP8</accession>
<dbReference type="Gene3D" id="2.30.30.700">
    <property type="entry name" value="SLA1 homology domain 1"/>
    <property type="match status" value="1"/>
</dbReference>
<feature type="transmembrane region" description="Helical" evidence="1">
    <location>
        <begin position="21"/>
        <end position="41"/>
    </location>
</feature>
<evidence type="ECO:0000256" key="1">
    <source>
        <dbReference type="SAM" id="Phobius"/>
    </source>
</evidence>
<proteinExistence type="predicted"/>
<keyword evidence="3" id="KW-1185">Reference proteome</keyword>
<protein>
    <recommendedName>
        <fullName evidence="4">SLA1 homology domain-containing protein</fullName>
    </recommendedName>
</protein>
<dbReference type="Proteomes" id="UP000346198">
    <property type="component" value="Unassembled WGS sequence"/>
</dbReference>
<dbReference type="RefSeq" id="WP_136061870.1">
    <property type="nucleotide sequence ID" value="NZ_CAAHFH010000001.1"/>
</dbReference>
<evidence type="ECO:0000313" key="3">
    <source>
        <dbReference type="Proteomes" id="UP000346198"/>
    </source>
</evidence>
<reference evidence="2 3" key="1">
    <citation type="submission" date="2019-04" db="EMBL/GenBank/DDBJ databases">
        <authorList>
            <person name="Van Vliet M D."/>
        </authorList>
    </citation>
    <scope>NUCLEOTIDE SEQUENCE [LARGE SCALE GENOMIC DNA]</scope>
    <source>
        <strain evidence="2 3">F21</strain>
    </source>
</reference>
<gene>
    <name evidence="2" type="ORF">SCARR_02513</name>
</gene>
<keyword evidence="1" id="KW-0472">Membrane</keyword>
<keyword evidence="1" id="KW-0812">Transmembrane</keyword>